<proteinExistence type="predicted"/>
<dbReference type="RefSeq" id="WP_070970806.1">
    <property type="nucleotide sequence ID" value="NZ_CP017603.1"/>
</dbReference>
<accession>A0ABN4T8K5</accession>
<protein>
    <submittedName>
        <fullName evidence="1">Uncharacterized protein</fullName>
    </submittedName>
</protein>
<organism evidence="1 2">
    <name type="scientific">Clostridium formicaceticum</name>
    <dbReference type="NCBI Taxonomy" id="1497"/>
    <lineage>
        <taxon>Bacteria</taxon>
        <taxon>Bacillati</taxon>
        <taxon>Bacillota</taxon>
        <taxon>Clostridia</taxon>
        <taxon>Eubacteriales</taxon>
        <taxon>Clostridiaceae</taxon>
        <taxon>Clostridium</taxon>
    </lineage>
</organism>
<gene>
    <name evidence="1" type="ORF">BJL90_17015</name>
</gene>
<dbReference type="EMBL" id="CP017603">
    <property type="protein sequence ID" value="AOY77402.1"/>
    <property type="molecule type" value="Genomic_DNA"/>
</dbReference>
<name>A0ABN4T8K5_9CLOT</name>
<keyword evidence="2" id="KW-1185">Reference proteome</keyword>
<reference evidence="1 2" key="1">
    <citation type="submission" date="2016-10" db="EMBL/GenBank/DDBJ databases">
        <title>Complete Genome Sequence of Acetogen Clostridium formicoaceticum ATCC 27076.</title>
        <authorList>
            <person name="Bao T."/>
            <person name="Cheng C."/>
            <person name="Zhao J."/>
            <person name="Yang S.-T."/>
            <person name="Wang J."/>
            <person name="Wang M."/>
        </authorList>
    </citation>
    <scope>NUCLEOTIDE SEQUENCE [LARGE SCALE GENOMIC DNA]</scope>
    <source>
        <strain evidence="1 2">ATCC 27076</strain>
    </source>
</reference>
<evidence type="ECO:0000313" key="1">
    <source>
        <dbReference type="EMBL" id="AOY77402.1"/>
    </source>
</evidence>
<sequence>MKLLIKDDSKCKDCTDKYPARRRNNGYSASFDIHECKSCPYSSSLRTKSWKRNPRYIDKYKDMILNYQNFEFVLVDMSSDMEKRTNRYDREKEYAKTNQALYWWG</sequence>
<evidence type="ECO:0000313" key="2">
    <source>
        <dbReference type="Proteomes" id="UP000177894"/>
    </source>
</evidence>
<dbReference type="Proteomes" id="UP000177894">
    <property type="component" value="Chromosome"/>
</dbReference>